<dbReference type="InterPro" id="IPR007110">
    <property type="entry name" value="Ig-like_dom"/>
</dbReference>
<feature type="domain" description="Ig-like" evidence="1">
    <location>
        <begin position="125"/>
        <end position="253"/>
    </location>
</feature>
<dbReference type="InterPro" id="IPR013783">
    <property type="entry name" value="Ig-like_fold"/>
</dbReference>
<dbReference type="EMBL" id="LIAE01009773">
    <property type="protein sequence ID" value="PAV68330.1"/>
    <property type="molecule type" value="Genomic_DNA"/>
</dbReference>
<dbReference type="PANTHER" id="PTHR23279:SF36">
    <property type="entry name" value="DEFECTIVE PROBOSCIS EXTENSION RESPONSE 9, ISOFORM A"/>
    <property type="match status" value="1"/>
</dbReference>
<organism evidence="2 3">
    <name type="scientific">Diploscapter pachys</name>
    <dbReference type="NCBI Taxonomy" id="2018661"/>
    <lineage>
        <taxon>Eukaryota</taxon>
        <taxon>Metazoa</taxon>
        <taxon>Ecdysozoa</taxon>
        <taxon>Nematoda</taxon>
        <taxon>Chromadorea</taxon>
        <taxon>Rhabditida</taxon>
        <taxon>Rhabditina</taxon>
        <taxon>Rhabditomorpha</taxon>
        <taxon>Rhabditoidea</taxon>
        <taxon>Rhabditidae</taxon>
        <taxon>Diploscapter</taxon>
    </lineage>
</organism>
<dbReference type="OrthoDB" id="190835at2759"/>
<dbReference type="AlphaFoldDB" id="A0A2A2K379"/>
<dbReference type="GO" id="GO:0050808">
    <property type="term" value="P:synapse organization"/>
    <property type="evidence" value="ECO:0007669"/>
    <property type="project" value="TreeGrafter"/>
</dbReference>
<gene>
    <name evidence="2" type="ORF">WR25_12969</name>
</gene>
<name>A0A2A2K379_9BILA</name>
<dbReference type="PROSITE" id="PS50835">
    <property type="entry name" value="IG_LIKE"/>
    <property type="match status" value="2"/>
</dbReference>
<evidence type="ECO:0000313" key="2">
    <source>
        <dbReference type="EMBL" id="PAV68330.1"/>
    </source>
</evidence>
<proteinExistence type="predicted"/>
<dbReference type="Gene3D" id="2.60.40.10">
    <property type="entry name" value="Immunoglobulins"/>
    <property type="match status" value="2"/>
</dbReference>
<dbReference type="SUPFAM" id="SSF48726">
    <property type="entry name" value="Immunoglobulin"/>
    <property type="match status" value="2"/>
</dbReference>
<reference evidence="2 3" key="1">
    <citation type="journal article" date="2017" name="Curr. Biol.">
        <title>Genome architecture and evolution of a unichromosomal asexual nematode.</title>
        <authorList>
            <person name="Fradin H."/>
            <person name="Zegar C."/>
            <person name="Gutwein M."/>
            <person name="Lucas J."/>
            <person name="Kovtun M."/>
            <person name="Corcoran D."/>
            <person name="Baugh L.R."/>
            <person name="Kiontke K."/>
            <person name="Gunsalus K."/>
            <person name="Fitch D.H."/>
            <person name="Piano F."/>
        </authorList>
    </citation>
    <scope>NUCLEOTIDE SEQUENCE [LARGE SCALE GENOMIC DNA]</scope>
    <source>
        <strain evidence="2">PF1309</strain>
    </source>
</reference>
<evidence type="ECO:0000259" key="1">
    <source>
        <dbReference type="PROSITE" id="PS50835"/>
    </source>
</evidence>
<dbReference type="STRING" id="2018661.A0A2A2K379"/>
<dbReference type="PANTHER" id="PTHR23279">
    <property type="entry name" value="DEFECTIVE PROBOSCIS EXTENSION RESPONSE DPR -RELATED"/>
    <property type="match status" value="1"/>
</dbReference>
<sequence>MSRELRMLSIAPEILACLKQERAASENPTSNVVTVTSQQPAYLHCMVPQSTNHMVAWTRASDQAILTAGMQSFSADPRWQVSKKGDDWILILRRAEVSDTGCYFCDINTDTENTLYAVYLQVQEPPTSPNHGQKKQPKLMANMAGDEVLLNCTIYDDPEEIKIDDNSIETNPRHRKKTDREVIWTRDGQLIDLNNTAKYVWKVKRWTGVAEHIVRIRSATMDDDGDYACERGHIRASQIVHINRSEAQKRNVAWNSASKAYAMSTFLYILLSFVSLR</sequence>
<dbReference type="Proteomes" id="UP000218231">
    <property type="component" value="Unassembled WGS sequence"/>
</dbReference>
<keyword evidence="3" id="KW-1185">Reference proteome</keyword>
<dbReference type="InterPro" id="IPR036179">
    <property type="entry name" value="Ig-like_dom_sf"/>
</dbReference>
<dbReference type="InterPro" id="IPR013106">
    <property type="entry name" value="Ig_V-set"/>
</dbReference>
<dbReference type="Pfam" id="PF07686">
    <property type="entry name" value="V-set"/>
    <property type="match status" value="1"/>
</dbReference>
<accession>A0A2A2K379</accession>
<evidence type="ECO:0000313" key="3">
    <source>
        <dbReference type="Proteomes" id="UP000218231"/>
    </source>
</evidence>
<dbReference type="GO" id="GO:0032589">
    <property type="term" value="C:neuron projection membrane"/>
    <property type="evidence" value="ECO:0007669"/>
    <property type="project" value="TreeGrafter"/>
</dbReference>
<dbReference type="SMART" id="SM00409">
    <property type="entry name" value="IG"/>
    <property type="match status" value="2"/>
</dbReference>
<protein>
    <recommendedName>
        <fullName evidence="1">Ig-like domain-containing protein</fullName>
    </recommendedName>
</protein>
<feature type="domain" description="Ig-like" evidence="1">
    <location>
        <begin position="28"/>
        <end position="116"/>
    </location>
</feature>
<dbReference type="InterPro" id="IPR003599">
    <property type="entry name" value="Ig_sub"/>
</dbReference>
<comment type="caution">
    <text evidence="2">The sequence shown here is derived from an EMBL/GenBank/DDBJ whole genome shotgun (WGS) entry which is preliminary data.</text>
</comment>
<dbReference type="InterPro" id="IPR037448">
    <property type="entry name" value="Zig-8"/>
</dbReference>